<keyword evidence="2" id="KW-1185">Reference proteome</keyword>
<organism evidence="1 2">
    <name type="scientific">Citricoccus parietis</name>
    <dbReference type="NCBI Taxonomy" id="592307"/>
    <lineage>
        <taxon>Bacteria</taxon>
        <taxon>Bacillati</taxon>
        <taxon>Actinomycetota</taxon>
        <taxon>Actinomycetes</taxon>
        <taxon>Micrococcales</taxon>
        <taxon>Micrococcaceae</taxon>
        <taxon>Citricoccus</taxon>
    </lineage>
</organism>
<proteinExistence type="predicted"/>
<evidence type="ECO:0000313" key="1">
    <source>
        <dbReference type="EMBL" id="MFB9070443.1"/>
    </source>
</evidence>
<sequence length="52" mass="5642">MARSAVSGINRLPSPPASTTASTFFCGICSVPFPWRSVRAFTLTGVLRTRLR</sequence>
<protein>
    <submittedName>
        <fullName evidence="1">Uncharacterized protein</fullName>
    </submittedName>
</protein>
<name>A0ABV5FUS7_9MICC</name>
<comment type="caution">
    <text evidence="1">The sequence shown here is derived from an EMBL/GenBank/DDBJ whole genome shotgun (WGS) entry which is preliminary data.</text>
</comment>
<evidence type="ECO:0000313" key="2">
    <source>
        <dbReference type="Proteomes" id="UP001589575"/>
    </source>
</evidence>
<accession>A0ABV5FUS7</accession>
<reference evidence="1 2" key="1">
    <citation type="submission" date="2024-09" db="EMBL/GenBank/DDBJ databases">
        <authorList>
            <person name="Sun Q."/>
            <person name="Mori K."/>
        </authorList>
    </citation>
    <scope>NUCLEOTIDE SEQUENCE [LARGE SCALE GENOMIC DNA]</scope>
    <source>
        <strain evidence="1 2">CCM 7609</strain>
    </source>
</reference>
<gene>
    <name evidence="1" type="ORF">ACFFX0_04255</name>
</gene>
<dbReference type="EMBL" id="JBHMFI010000001">
    <property type="protein sequence ID" value="MFB9070443.1"/>
    <property type="molecule type" value="Genomic_DNA"/>
</dbReference>
<dbReference type="Proteomes" id="UP001589575">
    <property type="component" value="Unassembled WGS sequence"/>
</dbReference>